<feature type="signal peptide" evidence="1">
    <location>
        <begin position="1"/>
        <end position="32"/>
    </location>
</feature>
<dbReference type="RefSeq" id="WP_216838758.1">
    <property type="nucleotide sequence ID" value="NZ_JAFNJS010000007.1"/>
</dbReference>
<keyword evidence="1" id="KW-0732">Signal</keyword>
<evidence type="ECO:0000256" key="1">
    <source>
        <dbReference type="SAM" id="SignalP"/>
    </source>
</evidence>
<evidence type="ECO:0000313" key="3">
    <source>
        <dbReference type="Proteomes" id="UP001595420"/>
    </source>
</evidence>
<dbReference type="EMBL" id="JBHRSB010000007">
    <property type="protein sequence ID" value="MFC3002663.1"/>
    <property type="molecule type" value="Genomic_DNA"/>
</dbReference>
<keyword evidence="3" id="KW-1185">Reference proteome</keyword>
<dbReference type="Pfam" id="PF04311">
    <property type="entry name" value="DUF459"/>
    <property type="match status" value="1"/>
</dbReference>
<proteinExistence type="predicted"/>
<name>A0ABV7BZA2_9PROT</name>
<comment type="caution">
    <text evidence="2">The sequence shown here is derived from an EMBL/GenBank/DDBJ whole genome shotgun (WGS) entry which is preliminary data.</text>
</comment>
<gene>
    <name evidence="2" type="ORF">ACFOD3_22375</name>
</gene>
<feature type="chain" id="PRO_5046791100" evidence="1">
    <location>
        <begin position="33"/>
        <end position="259"/>
    </location>
</feature>
<reference evidence="3" key="1">
    <citation type="journal article" date="2019" name="Int. J. Syst. Evol. Microbiol.">
        <title>The Global Catalogue of Microorganisms (GCM) 10K type strain sequencing project: providing services to taxonomists for standard genome sequencing and annotation.</title>
        <authorList>
            <consortium name="The Broad Institute Genomics Platform"/>
            <consortium name="The Broad Institute Genome Sequencing Center for Infectious Disease"/>
            <person name="Wu L."/>
            <person name="Ma J."/>
        </authorList>
    </citation>
    <scope>NUCLEOTIDE SEQUENCE [LARGE SCALE GENOMIC DNA]</scope>
    <source>
        <strain evidence="3">CGMCC 1.16855</strain>
    </source>
</reference>
<accession>A0ABV7BZA2</accession>
<dbReference type="Proteomes" id="UP001595420">
    <property type="component" value="Unassembled WGS sequence"/>
</dbReference>
<dbReference type="InterPro" id="IPR007407">
    <property type="entry name" value="DUF459"/>
</dbReference>
<organism evidence="2 3">
    <name type="scientific">Falsiroseomonas tokyonensis</name>
    <dbReference type="NCBI Taxonomy" id="430521"/>
    <lineage>
        <taxon>Bacteria</taxon>
        <taxon>Pseudomonadati</taxon>
        <taxon>Pseudomonadota</taxon>
        <taxon>Alphaproteobacteria</taxon>
        <taxon>Acetobacterales</taxon>
        <taxon>Roseomonadaceae</taxon>
        <taxon>Falsiroseomonas</taxon>
    </lineage>
</organism>
<protein>
    <submittedName>
        <fullName evidence="2">GDSL-type esterase/lipase family protein</fullName>
    </submittedName>
</protein>
<evidence type="ECO:0000313" key="2">
    <source>
        <dbReference type="EMBL" id="MFC3002663.1"/>
    </source>
</evidence>
<sequence>MRSGRWHGFSTRRNLLGAAAAGLLAPAGQAFGAEGGGQAPERLNLLFLGDSLAQGLFLSLSPVLRRRPTPRLINGTLHATGVTRTDEHDWSSVTRDLVALHEPQLVVFWIGANDFRPLVVREERVRHRFGTPGYAEHYARRVTEMTGHAVHAGARVLWLGLPNMREPQFAGAARQLNAIQQAAAESAGAQWVDTWDATSDADGRYLPSVAAQTATRVFRAEDGVHFTGWGYLRIGALLFDTAAERFPELAPGLGRLTEA</sequence>